<dbReference type="AlphaFoldDB" id="A0AAE0VI30"/>
<dbReference type="Proteomes" id="UP001195483">
    <property type="component" value="Unassembled WGS sequence"/>
</dbReference>
<keyword evidence="2" id="KW-1185">Reference proteome</keyword>
<gene>
    <name evidence="1" type="ORF">CHS0354_002989</name>
</gene>
<accession>A0AAE0VI30</accession>
<comment type="caution">
    <text evidence="1">The sequence shown here is derived from an EMBL/GenBank/DDBJ whole genome shotgun (WGS) entry which is preliminary data.</text>
</comment>
<evidence type="ECO:0000313" key="2">
    <source>
        <dbReference type="Proteomes" id="UP001195483"/>
    </source>
</evidence>
<name>A0AAE0VI30_9BIVA</name>
<dbReference type="EMBL" id="JAEAOA010000236">
    <property type="protein sequence ID" value="KAK3578684.1"/>
    <property type="molecule type" value="Genomic_DNA"/>
</dbReference>
<reference evidence="1" key="3">
    <citation type="submission" date="2023-05" db="EMBL/GenBank/DDBJ databases">
        <authorList>
            <person name="Smith C.H."/>
        </authorList>
    </citation>
    <scope>NUCLEOTIDE SEQUENCE</scope>
    <source>
        <strain evidence="1">CHS0354</strain>
        <tissue evidence="1">Mantle</tissue>
    </source>
</reference>
<reference evidence="1" key="1">
    <citation type="journal article" date="2021" name="Genome Biol. Evol.">
        <title>A High-Quality Reference Genome for a Parasitic Bivalve with Doubly Uniparental Inheritance (Bivalvia: Unionida).</title>
        <authorList>
            <person name="Smith C.H."/>
        </authorList>
    </citation>
    <scope>NUCLEOTIDE SEQUENCE</scope>
    <source>
        <strain evidence="1">CHS0354</strain>
    </source>
</reference>
<protein>
    <submittedName>
        <fullName evidence="1">Uncharacterized protein</fullName>
    </submittedName>
</protein>
<evidence type="ECO:0000313" key="1">
    <source>
        <dbReference type="EMBL" id="KAK3578684.1"/>
    </source>
</evidence>
<reference evidence="1" key="2">
    <citation type="journal article" date="2021" name="Genome Biol. Evol.">
        <title>Developing a high-quality reference genome for a parasitic bivalve with doubly uniparental inheritance (Bivalvia: Unionida).</title>
        <authorList>
            <person name="Smith C.H."/>
        </authorList>
    </citation>
    <scope>NUCLEOTIDE SEQUENCE</scope>
    <source>
        <strain evidence="1">CHS0354</strain>
        <tissue evidence="1">Mantle</tissue>
    </source>
</reference>
<organism evidence="1 2">
    <name type="scientific">Potamilus streckersoni</name>
    <dbReference type="NCBI Taxonomy" id="2493646"/>
    <lineage>
        <taxon>Eukaryota</taxon>
        <taxon>Metazoa</taxon>
        <taxon>Spiralia</taxon>
        <taxon>Lophotrochozoa</taxon>
        <taxon>Mollusca</taxon>
        <taxon>Bivalvia</taxon>
        <taxon>Autobranchia</taxon>
        <taxon>Heteroconchia</taxon>
        <taxon>Palaeoheterodonta</taxon>
        <taxon>Unionida</taxon>
        <taxon>Unionoidea</taxon>
        <taxon>Unionidae</taxon>
        <taxon>Ambleminae</taxon>
        <taxon>Lampsilini</taxon>
        <taxon>Potamilus</taxon>
    </lineage>
</organism>
<proteinExistence type="predicted"/>
<sequence length="91" mass="10820">MNTKTSERAWDNILYHVYEVEGAAEEDNENEWREPEIDDVTRPSYDYEGLFHESTVLYIAEAADEYSENEWREPEIDDINKQVILVNIVTY</sequence>